<gene>
    <name evidence="4" type="ORF">AWC05_09490</name>
</gene>
<dbReference type="STRING" id="292462.AWC05_09490"/>
<protein>
    <submittedName>
        <fullName evidence="4">Replication protein</fullName>
    </submittedName>
</protein>
<dbReference type="Pfam" id="PF05908">
    <property type="entry name" value="Gamma_PGA_hydro"/>
    <property type="match status" value="1"/>
</dbReference>
<dbReference type="PANTHER" id="PTHR12935">
    <property type="entry name" value="GAMMA-GLUTAMYLCYCLOTRANSFERASE"/>
    <property type="match status" value="1"/>
</dbReference>
<evidence type="ECO:0000313" key="5">
    <source>
        <dbReference type="Proteomes" id="UP000193010"/>
    </source>
</evidence>
<feature type="binding site" evidence="3">
    <location>
        <begin position="8"/>
        <end position="13"/>
    </location>
    <ligand>
        <name>substrate</name>
    </ligand>
</feature>
<keyword evidence="5" id="KW-1185">Reference proteome</keyword>
<sequence>MQARRHLYFAYGSNLCVRQMARRCPEATDPRPAVLSDHDWLINERGVATVEPVAGNQVHGVLWQLSDDDLATLDSAEGVPVRYRRDELTVHTDDGPAPAWVYIDHRVTPGPPRPGYLPKIIDGAVHHGLPQRWIDYLRRWDPSRWPRPASARSASEPGPQSLSELLSAPGVIEASRLRSRFGFLAIHGGGLEEMTDVIAERAAQAAGASVYLLRHPARYPHHLPSARFDPAESPRLAEFLDHVDVAVSLHGYGRIGRSTQLLAGGRNRTLAAHLARNIQLSGYQVVTDLDDIPLELRGLHPDNPVNRVREGGTQLELSVRVRGLSPRSPLPGPDGLSPVTSALVRGLAAAARSW</sequence>
<dbReference type="Pfam" id="PF13772">
    <property type="entry name" value="AIG2_2"/>
    <property type="match status" value="1"/>
</dbReference>
<evidence type="ECO:0000256" key="1">
    <source>
        <dbReference type="ARBA" id="ARBA00023239"/>
    </source>
</evidence>
<dbReference type="InterPro" id="IPR017939">
    <property type="entry name" value="G-Glutamylcylcotransferase"/>
</dbReference>
<proteinExistence type="predicted"/>
<feature type="binding site" evidence="3">
    <location>
        <position position="116"/>
    </location>
    <ligand>
        <name>substrate</name>
    </ligand>
</feature>
<name>A0A1X1UKU6_MYCFL</name>
<dbReference type="PANTHER" id="PTHR12935:SF0">
    <property type="entry name" value="GAMMA-GLUTAMYLCYCLOTRANSFERASE"/>
    <property type="match status" value="1"/>
</dbReference>
<dbReference type="OrthoDB" id="141582at2"/>
<dbReference type="Gene3D" id="3.10.490.10">
    <property type="entry name" value="Gamma-glutamyl cyclotransferase-like"/>
    <property type="match status" value="1"/>
</dbReference>
<dbReference type="InterPro" id="IPR036568">
    <property type="entry name" value="GGCT-like_sf"/>
</dbReference>
<dbReference type="Gene3D" id="3.40.630.100">
    <property type="entry name" value="Poly-gamma-glutamate hydrolase, zinc-binding motif"/>
    <property type="match status" value="1"/>
</dbReference>
<evidence type="ECO:0000256" key="2">
    <source>
        <dbReference type="PIRSR" id="PIRSR617939-1"/>
    </source>
</evidence>
<accession>A0A1X1UKU6</accession>
<dbReference type="InterPro" id="IPR013024">
    <property type="entry name" value="GGCT-like"/>
</dbReference>
<dbReference type="CDD" id="cd06661">
    <property type="entry name" value="GGCT_like"/>
    <property type="match status" value="1"/>
</dbReference>
<dbReference type="InterPro" id="IPR038128">
    <property type="entry name" value="Gamma_PGA_hydro_sf"/>
</dbReference>
<evidence type="ECO:0000256" key="3">
    <source>
        <dbReference type="PIRSR" id="PIRSR617939-2"/>
    </source>
</evidence>
<dbReference type="AlphaFoldDB" id="A0A1X1UKU6"/>
<keyword evidence="1" id="KW-0456">Lyase</keyword>
<dbReference type="SUPFAM" id="SSF110857">
    <property type="entry name" value="Gamma-glutamyl cyclotransferase-like"/>
    <property type="match status" value="1"/>
</dbReference>
<dbReference type="Proteomes" id="UP000193010">
    <property type="component" value="Unassembled WGS sequence"/>
</dbReference>
<reference evidence="4 5" key="1">
    <citation type="submission" date="2016-01" db="EMBL/GenBank/DDBJ databases">
        <title>The new phylogeny of the genus Mycobacterium.</title>
        <authorList>
            <person name="Tarcisio F."/>
            <person name="Conor M."/>
            <person name="Antonella G."/>
            <person name="Elisabetta G."/>
            <person name="Giulia F.S."/>
            <person name="Sara T."/>
            <person name="Anna F."/>
            <person name="Clotilde B."/>
            <person name="Roberto B."/>
            <person name="Veronica D.S."/>
            <person name="Fabio R."/>
            <person name="Monica P."/>
            <person name="Olivier J."/>
            <person name="Enrico T."/>
            <person name="Nicola S."/>
        </authorList>
    </citation>
    <scope>NUCLEOTIDE SEQUENCE [LARGE SCALE GENOMIC DNA]</scope>
    <source>
        <strain evidence="4 5">DSM 44852</strain>
    </source>
</reference>
<dbReference type="InterPro" id="IPR008585">
    <property type="entry name" value="Gamma_PGA_hydro"/>
</dbReference>
<comment type="caution">
    <text evidence="4">The sequence shown here is derived from an EMBL/GenBank/DDBJ whole genome shotgun (WGS) entry which is preliminary data.</text>
</comment>
<evidence type="ECO:0000313" key="4">
    <source>
        <dbReference type="EMBL" id="ORV57480.1"/>
    </source>
</evidence>
<dbReference type="RefSeq" id="WP_085219884.1">
    <property type="nucleotide sequence ID" value="NZ_AP022576.1"/>
</dbReference>
<dbReference type="EMBL" id="LQOV01000003">
    <property type="protein sequence ID" value="ORV57480.1"/>
    <property type="molecule type" value="Genomic_DNA"/>
</dbReference>
<feature type="active site" description="Proton acceptor" evidence="2">
    <location>
        <position position="77"/>
    </location>
</feature>
<organism evidence="4 5">
    <name type="scientific">Mycobacterium florentinum</name>
    <dbReference type="NCBI Taxonomy" id="292462"/>
    <lineage>
        <taxon>Bacteria</taxon>
        <taxon>Bacillati</taxon>
        <taxon>Actinomycetota</taxon>
        <taxon>Actinomycetes</taxon>
        <taxon>Mycobacteriales</taxon>
        <taxon>Mycobacteriaceae</taxon>
        <taxon>Mycobacterium</taxon>
        <taxon>Mycobacterium simiae complex</taxon>
    </lineage>
</organism>
<dbReference type="GO" id="GO:0003839">
    <property type="term" value="F:gamma-glutamylcyclotransferase activity"/>
    <property type="evidence" value="ECO:0007669"/>
    <property type="project" value="InterPro"/>
</dbReference>